<feature type="chain" id="PRO_5026881746" evidence="1">
    <location>
        <begin position="22"/>
        <end position="423"/>
    </location>
</feature>
<keyword evidence="1" id="KW-0732">Signal</keyword>
<keyword evidence="3" id="KW-1185">Reference proteome</keyword>
<accession>A0A6L7HZS2</accession>
<protein>
    <submittedName>
        <fullName evidence="2">Uncharacterized protein</fullName>
    </submittedName>
</protein>
<name>A0A6L7HZS2_9GAMM</name>
<feature type="signal peptide" evidence="1">
    <location>
        <begin position="1"/>
        <end position="21"/>
    </location>
</feature>
<evidence type="ECO:0000313" key="3">
    <source>
        <dbReference type="Proteomes" id="UP000474778"/>
    </source>
</evidence>
<evidence type="ECO:0000313" key="2">
    <source>
        <dbReference type="EMBL" id="MXR69194.1"/>
    </source>
</evidence>
<comment type="caution">
    <text evidence="2">The sequence shown here is derived from an EMBL/GenBank/DDBJ whole genome shotgun (WGS) entry which is preliminary data.</text>
</comment>
<dbReference type="EMBL" id="WRPA01000009">
    <property type="protein sequence ID" value="MXR69194.1"/>
    <property type="molecule type" value="Genomic_DNA"/>
</dbReference>
<proteinExistence type="predicted"/>
<dbReference type="Proteomes" id="UP000474778">
    <property type="component" value="Unassembled WGS sequence"/>
</dbReference>
<gene>
    <name evidence="2" type="ORF">GNT65_10980</name>
</gene>
<dbReference type="RefSeq" id="WP_160796150.1">
    <property type="nucleotide sequence ID" value="NZ_WRPA01000009.1"/>
</dbReference>
<reference evidence="2 3" key="1">
    <citation type="submission" date="2019-12" db="EMBL/GenBank/DDBJ databases">
        <title>Shewanella insulae sp. nov., isolated from a tidal flat.</title>
        <authorList>
            <person name="Yoon J.-H."/>
        </authorList>
    </citation>
    <scope>NUCLEOTIDE SEQUENCE [LARGE SCALE GENOMIC DNA]</scope>
    <source>
        <strain evidence="2 3">JBTF-M18</strain>
    </source>
</reference>
<sequence>MKQGLVFLGLTLGGLALNVNAQQCDLTITGTVPEGISLDKLVVSTYNKELPVTSRDYSLCASKQDLEVVGRHSPNNTIYLMDKSGAIPRGIYTAEVFVQSKAITLGPASSLTKQACNLRCGYYASQRVLHSDKLQQLASQYQQLPATDGKAIGAFVSQHKTELAQLYYGDMQPKSMAPVDTGDLWVDPYSGAGLYFDSPDNLLNSTFRDTVGTKAREARKQDKAVAEVMKQHKASLQGLMKGFDSWQERVEAVDRVSGELKATQDPAAAQVAQLLEDAIKTAEETLNNYLTNDNKTPVATLAQADKAFDLLLADWTIAAYTHTKDKQAFSALFSEHFKQQLPIRDRELDKALSRLIDLPQHLGKMSLNDGYQHIQVEFNHALPASNTRYEFKDALHSVSFVYEKGAWRLDSVSQLPISHYNQG</sequence>
<evidence type="ECO:0000256" key="1">
    <source>
        <dbReference type="SAM" id="SignalP"/>
    </source>
</evidence>
<dbReference type="AlphaFoldDB" id="A0A6L7HZS2"/>
<organism evidence="2 3">
    <name type="scientific">Shewanella insulae</name>
    <dbReference type="NCBI Taxonomy" id="2681496"/>
    <lineage>
        <taxon>Bacteria</taxon>
        <taxon>Pseudomonadati</taxon>
        <taxon>Pseudomonadota</taxon>
        <taxon>Gammaproteobacteria</taxon>
        <taxon>Alteromonadales</taxon>
        <taxon>Shewanellaceae</taxon>
        <taxon>Shewanella</taxon>
    </lineage>
</organism>